<reference evidence="1" key="1">
    <citation type="submission" date="2020-10" db="EMBL/GenBank/DDBJ databases">
        <authorList>
            <person name="Gilroy R."/>
        </authorList>
    </citation>
    <scope>NUCLEOTIDE SEQUENCE</scope>
    <source>
        <strain evidence="1">B1-3475</strain>
    </source>
</reference>
<organism evidence="1 2">
    <name type="scientific">Candidatus Cryptobacteroides intestinigallinarum</name>
    <dbReference type="NCBI Taxonomy" id="2840767"/>
    <lineage>
        <taxon>Bacteria</taxon>
        <taxon>Pseudomonadati</taxon>
        <taxon>Bacteroidota</taxon>
        <taxon>Bacteroidia</taxon>
        <taxon>Bacteroidales</taxon>
        <taxon>Candidatus Cryptobacteroides</taxon>
    </lineage>
</organism>
<protein>
    <submittedName>
        <fullName evidence="1">Uncharacterized protein</fullName>
    </submittedName>
</protein>
<dbReference type="GO" id="GO:0008081">
    <property type="term" value="F:phosphoric diester hydrolase activity"/>
    <property type="evidence" value="ECO:0007669"/>
    <property type="project" value="InterPro"/>
</dbReference>
<dbReference type="CDD" id="cd13120">
    <property type="entry name" value="BF2867_like_N"/>
    <property type="match status" value="1"/>
</dbReference>
<accession>A0A9D9HKG8</accession>
<gene>
    <name evidence="1" type="ORF">IAC08_03685</name>
</gene>
<dbReference type="PROSITE" id="PS51257">
    <property type="entry name" value="PROKAR_LIPOPROTEIN"/>
    <property type="match status" value="1"/>
</dbReference>
<sequence>MRKFIDPRYIILPVIVISGLAGCSVKESFVPVETGDEITFGSSLPGNVQTRTIYGDEILTDPETGNRYYPVYWDNDDYIAVYCPQSSNTVRSDYKVTPAVDTEGNPTNTSASVTKTGDTGLQWGQTDIHDFYGFYPASAVTGVDGDGLIYASVPVLQDPVRFEESVDADGNRVIRGIANTDYAYMWAYTQVDKSVLPEGTDVPLTFHPLNTILEITVNGPTENSSPVKISSINVNAVDPDGAGQNIYLTGDFKCDFNPVKDGTQQGANPECDVAGNLNEVRNRITISCYNEETGDYISLGPGDKLVLHAYLLPNDDGFEVQTLQVSVSPVNSQNLVKTLQTGQILAHKVNRVSLPYVKTGGTNYWQDSLDPDIYITELSLPGSKMSMLTEANGSNVIYQNASIEDQFQAGVRAFIIQTGALYDAGNNLFNPQFRSGELYACVDGKRLNNYSLETILEILSDALTEAETKGKEYEYVFVQLTYDGGTTDNEGWAQLNTEEAWIRTLEYSINNLKSKSALRIYTDEITPQTTIDDVKGKIILKANFNSPGMGNKISASAGIPCLFSLWDVAYVPEGVPLSWGSPNSSVQNSSSMKWLYQEVTSVGVAGSGAGEDGPDGKVDINYKKQYAEALFTSSVNKYNEPGYDHSWWFMNDLGGSFVGGSYSRDPSSQGIIDLTLEMAPFAVRQLQERSENASLGLIFFNFADNLPESGQKYGTASLIQTIVDNNFKFALHKKSASATGAVVRPVTRSESWDK</sequence>
<dbReference type="Gene3D" id="3.20.20.190">
    <property type="entry name" value="Phosphatidylinositol (PI) phosphodiesterase"/>
    <property type="match status" value="1"/>
</dbReference>
<dbReference type="AlphaFoldDB" id="A0A9D9HKG8"/>
<evidence type="ECO:0000313" key="1">
    <source>
        <dbReference type="EMBL" id="MBO8455488.1"/>
    </source>
</evidence>
<reference evidence="1" key="2">
    <citation type="journal article" date="2021" name="PeerJ">
        <title>Extensive microbial diversity within the chicken gut microbiome revealed by metagenomics and culture.</title>
        <authorList>
            <person name="Gilroy R."/>
            <person name="Ravi A."/>
            <person name="Getino M."/>
            <person name="Pursley I."/>
            <person name="Horton D.L."/>
            <person name="Alikhan N.F."/>
            <person name="Baker D."/>
            <person name="Gharbi K."/>
            <person name="Hall N."/>
            <person name="Watson M."/>
            <person name="Adriaenssens E.M."/>
            <person name="Foster-Nyarko E."/>
            <person name="Jarju S."/>
            <person name="Secka A."/>
            <person name="Antonio M."/>
            <person name="Oren A."/>
            <person name="Chaudhuri R.R."/>
            <person name="La Ragione R."/>
            <person name="Hildebrand F."/>
            <person name="Pallen M.J."/>
        </authorList>
    </citation>
    <scope>NUCLEOTIDE SEQUENCE</scope>
    <source>
        <strain evidence="1">B1-3475</strain>
    </source>
</reference>
<evidence type="ECO:0000313" key="2">
    <source>
        <dbReference type="Proteomes" id="UP000823617"/>
    </source>
</evidence>
<name>A0A9D9HKG8_9BACT</name>
<dbReference type="SUPFAM" id="SSF51695">
    <property type="entry name" value="PLC-like phosphodiesterases"/>
    <property type="match status" value="1"/>
</dbReference>
<dbReference type="Proteomes" id="UP000823617">
    <property type="component" value="Unassembled WGS sequence"/>
</dbReference>
<dbReference type="InterPro" id="IPR017946">
    <property type="entry name" value="PLC-like_Pdiesterase_TIM-brl"/>
</dbReference>
<dbReference type="EMBL" id="JADIMK010000038">
    <property type="protein sequence ID" value="MBO8455488.1"/>
    <property type="molecule type" value="Genomic_DNA"/>
</dbReference>
<dbReference type="GO" id="GO:0006629">
    <property type="term" value="P:lipid metabolic process"/>
    <property type="evidence" value="ECO:0007669"/>
    <property type="project" value="InterPro"/>
</dbReference>
<proteinExistence type="predicted"/>
<comment type="caution">
    <text evidence="1">The sequence shown here is derived from an EMBL/GenBank/DDBJ whole genome shotgun (WGS) entry which is preliminary data.</text>
</comment>